<dbReference type="STRING" id="946122.A0A0C2X752"/>
<evidence type="ECO:0000313" key="2">
    <source>
        <dbReference type="EMBL" id="KIL64558.1"/>
    </source>
</evidence>
<dbReference type="AlphaFoldDB" id="A0A0C2X752"/>
<gene>
    <name evidence="2" type="ORF">M378DRAFT_11360</name>
</gene>
<proteinExistence type="predicted"/>
<protein>
    <recommendedName>
        <fullName evidence="1">NB-ARC domain-containing protein</fullName>
    </recommendedName>
</protein>
<evidence type="ECO:0000259" key="1">
    <source>
        <dbReference type="Pfam" id="PF00931"/>
    </source>
</evidence>
<feature type="domain" description="NB-ARC" evidence="1">
    <location>
        <begin position="76"/>
        <end position="228"/>
    </location>
</feature>
<dbReference type="InterPro" id="IPR002182">
    <property type="entry name" value="NB-ARC"/>
</dbReference>
<dbReference type="Proteomes" id="UP000054549">
    <property type="component" value="Unassembled WGS sequence"/>
</dbReference>
<dbReference type="GO" id="GO:0043531">
    <property type="term" value="F:ADP binding"/>
    <property type="evidence" value="ECO:0007669"/>
    <property type="project" value="InterPro"/>
</dbReference>
<keyword evidence="3" id="KW-1185">Reference proteome</keyword>
<accession>A0A0C2X752</accession>
<dbReference type="PANTHER" id="PTHR35205:SF1">
    <property type="entry name" value="ZU5 DOMAIN-CONTAINING PROTEIN"/>
    <property type="match status" value="1"/>
</dbReference>
<dbReference type="Gene3D" id="3.40.50.300">
    <property type="entry name" value="P-loop containing nucleotide triphosphate hydrolases"/>
    <property type="match status" value="1"/>
</dbReference>
<name>A0A0C2X752_AMAMK</name>
<dbReference type="InParanoid" id="A0A0C2X752"/>
<dbReference type="InterPro" id="IPR027417">
    <property type="entry name" value="P-loop_NTPase"/>
</dbReference>
<dbReference type="Pfam" id="PF00931">
    <property type="entry name" value="NB-ARC"/>
    <property type="match status" value="1"/>
</dbReference>
<dbReference type="HOGENOM" id="CLU_000288_125_12_1"/>
<dbReference type="PANTHER" id="PTHR35205">
    <property type="entry name" value="NB-ARC AND TPR DOMAIN PROTEIN"/>
    <property type="match status" value="1"/>
</dbReference>
<organism evidence="2 3">
    <name type="scientific">Amanita muscaria (strain Koide BX008)</name>
    <dbReference type="NCBI Taxonomy" id="946122"/>
    <lineage>
        <taxon>Eukaryota</taxon>
        <taxon>Fungi</taxon>
        <taxon>Dikarya</taxon>
        <taxon>Basidiomycota</taxon>
        <taxon>Agaricomycotina</taxon>
        <taxon>Agaricomycetes</taxon>
        <taxon>Agaricomycetidae</taxon>
        <taxon>Agaricales</taxon>
        <taxon>Pluteineae</taxon>
        <taxon>Amanitaceae</taxon>
        <taxon>Amanita</taxon>
    </lineage>
</organism>
<sequence length="486" mass="54476">MSDERPSMTDCNMITGSHDFTISGGQFNVVHGNLTQHITNVSSDTSNEPQLLSLPPLRCPSGLFSGRESYLQDLHTHFIDNPSPKRKTFLLYGMGGIGKTQICLKFIEQNKECFSDIFWIDASSENSIRLKLEQIAKAYKISAGPSSAEAFLNWISSRGSWLIVFDNADGGHKVVEKFLPQGEKGDILITSRNKGLSRITSPKNSLEVTEMGEKEAISLLLKSSAFDEESEKVKETAKELVSVLGFIPLAIDQAGGYIQSCGYGLDSYLRLFVKHRAQLMSNRELSGASGYDYSTYGTWDISIEEIKRRACEGPAAQASAAQNALMLHGIFALLHHENISKEMFRCAAENYLLRKTEIANGLPQCIVFLDPKSLFLDEQDEWDELQFDAGIQTLQSFSLIKCNEMLYSIHPLVHAWSRDRIPQEDRVQMCRRAKALVASSIKPDYDDDNFALCALLALHVQALSGNMTNFKVQNQYFDDEHIQNWK</sequence>
<dbReference type="OrthoDB" id="4487085at2759"/>
<dbReference type="EMBL" id="KN818248">
    <property type="protein sequence ID" value="KIL64558.1"/>
    <property type="molecule type" value="Genomic_DNA"/>
</dbReference>
<reference evidence="2 3" key="1">
    <citation type="submission" date="2014-04" db="EMBL/GenBank/DDBJ databases">
        <title>Evolutionary Origins and Diversification of the Mycorrhizal Mutualists.</title>
        <authorList>
            <consortium name="DOE Joint Genome Institute"/>
            <consortium name="Mycorrhizal Genomics Consortium"/>
            <person name="Kohler A."/>
            <person name="Kuo A."/>
            <person name="Nagy L.G."/>
            <person name="Floudas D."/>
            <person name="Copeland A."/>
            <person name="Barry K.W."/>
            <person name="Cichocki N."/>
            <person name="Veneault-Fourrey C."/>
            <person name="LaButti K."/>
            <person name="Lindquist E.A."/>
            <person name="Lipzen A."/>
            <person name="Lundell T."/>
            <person name="Morin E."/>
            <person name="Murat C."/>
            <person name="Riley R."/>
            <person name="Ohm R."/>
            <person name="Sun H."/>
            <person name="Tunlid A."/>
            <person name="Henrissat B."/>
            <person name="Grigoriev I.V."/>
            <person name="Hibbett D.S."/>
            <person name="Martin F."/>
        </authorList>
    </citation>
    <scope>NUCLEOTIDE SEQUENCE [LARGE SCALE GENOMIC DNA]</scope>
    <source>
        <strain evidence="2 3">Koide BX008</strain>
    </source>
</reference>
<dbReference type="SUPFAM" id="SSF52540">
    <property type="entry name" value="P-loop containing nucleoside triphosphate hydrolases"/>
    <property type="match status" value="1"/>
</dbReference>
<evidence type="ECO:0000313" key="3">
    <source>
        <dbReference type="Proteomes" id="UP000054549"/>
    </source>
</evidence>